<evidence type="ECO:0000259" key="1">
    <source>
        <dbReference type="Pfam" id="PF00685"/>
    </source>
</evidence>
<proteinExistence type="predicted"/>
<dbReference type="InterPro" id="IPR000863">
    <property type="entry name" value="Sulfotransferase_dom"/>
</dbReference>
<dbReference type="SUPFAM" id="SSF52540">
    <property type="entry name" value="P-loop containing nucleoside triphosphate hydrolases"/>
    <property type="match status" value="1"/>
</dbReference>
<name>A0A160T363_9CHLR</name>
<organism evidence="2 3">
    <name type="scientific">Candidatus Promineifilum breve</name>
    <dbReference type="NCBI Taxonomy" id="1806508"/>
    <lineage>
        <taxon>Bacteria</taxon>
        <taxon>Bacillati</taxon>
        <taxon>Chloroflexota</taxon>
        <taxon>Ardenticatenia</taxon>
        <taxon>Candidatus Promineifilales</taxon>
        <taxon>Candidatus Promineifilaceae</taxon>
        <taxon>Candidatus Promineifilum</taxon>
    </lineage>
</organism>
<dbReference type="Pfam" id="PF00685">
    <property type="entry name" value="Sulfotransfer_1"/>
    <property type="match status" value="1"/>
</dbReference>
<dbReference type="InterPro" id="IPR027417">
    <property type="entry name" value="P-loop_NTPase"/>
</dbReference>
<dbReference type="GO" id="GO:0008146">
    <property type="term" value="F:sulfotransferase activity"/>
    <property type="evidence" value="ECO:0007669"/>
    <property type="project" value="InterPro"/>
</dbReference>
<dbReference type="Proteomes" id="UP000215027">
    <property type="component" value="Chromosome I"/>
</dbReference>
<protein>
    <recommendedName>
        <fullName evidence="1">Sulfotransferase domain-containing protein</fullName>
    </recommendedName>
</protein>
<dbReference type="RefSeq" id="WP_095042907.1">
    <property type="nucleotide sequence ID" value="NZ_LN890655.1"/>
</dbReference>
<feature type="domain" description="Sulfotransferase" evidence="1">
    <location>
        <begin position="23"/>
        <end position="198"/>
    </location>
</feature>
<dbReference type="AlphaFoldDB" id="A0A160T363"/>
<evidence type="ECO:0000313" key="2">
    <source>
        <dbReference type="EMBL" id="CUS03408.2"/>
    </source>
</evidence>
<sequence>MKNPFQRLRNEPTAVAQPAQPIVIVSGLPRSGTSMMMKMLAAGGLTPLTDELRAADVDNPKGYYEFERVKALDKGDTSWLPQARGKVVKVISYLLQYLPPDETYQVIFLRRNLDEILASQRKMIINRGEDPDAMDDARVAEMFTRHIDLVERWLWSRPNVETLYVQYHDMLADPETEIGRVARFLGRDVNEAAMAQVIDPNLYRNRQLATAA</sequence>
<keyword evidence="3" id="KW-1185">Reference proteome</keyword>
<evidence type="ECO:0000313" key="3">
    <source>
        <dbReference type="Proteomes" id="UP000215027"/>
    </source>
</evidence>
<dbReference type="EMBL" id="LN890655">
    <property type="protein sequence ID" value="CUS03408.2"/>
    <property type="molecule type" value="Genomic_DNA"/>
</dbReference>
<dbReference type="OrthoDB" id="9779418at2"/>
<dbReference type="KEGG" id="pbf:CFX0092_A1530"/>
<accession>A0A160T363</accession>
<gene>
    <name evidence="2" type="ORF">CFX0092_A1530</name>
</gene>
<dbReference type="Gene3D" id="3.40.50.300">
    <property type="entry name" value="P-loop containing nucleotide triphosphate hydrolases"/>
    <property type="match status" value="1"/>
</dbReference>
<reference evidence="2" key="1">
    <citation type="submission" date="2016-01" db="EMBL/GenBank/DDBJ databases">
        <authorList>
            <person name="Mcilroy J.S."/>
            <person name="Karst M S."/>
            <person name="Albertsen M."/>
        </authorList>
    </citation>
    <scope>NUCLEOTIDE SEQUENCE</scope>
    <source>
        <strain evidence="2">Cfx-K</strain>
    </source>
</reference>